<dbReference type="RefSeq" id="WP_241054501.1">
    <property type="nucleotide sequence ID" value="NZ_JAKZBV010000001.1"/>
</dbReference>
<evidence type="ECO:0000259" key="2">
    <source>
        <dbReference type="Pfam" id="PF13271"/>
    </source>
</evidence>
<gene>
    <name evidence="3" type="ORF">L0M17_13380</name>
</gene>
<protein>
    <submittedName>
        <fullName evidence="3">DUF4062 domain-containing protein</fullName>
    </submittedName>
</protein>
<evidence type="ECO:0000256" key="1">
    <source>
        <dbReference type="SAM" id="Coils"/>
    </source>
</evidence>
<accession>A0ABS9U2P1</accession>
<dbReference type="Pfam" id="PF13271">
    <property type="entry name" value="DUF4062"/>
    <property type="match status" value="1"/>
</dbReference>
<keyword evidence="1" id="KW-0175">Coiled coil</keyword>
<dbReference type="Proteomes" id="UP001202922">
    <property type="component" value="Unassembled WGS sequence"/>
</dbReference>
<reference evidence="3 4" key="1">
    <citation type="submission" date="2022-03" db="EMBL/GenBank/DDBJ databases">
        <title>Sinomonas sp. isolated from a soil.</title>
        <authorList>
            <person name="Han J."/>
            <person name="Kim D.-U."/>
        </authorList>
    </citation>
    <scope>NUCLEOTIDE SEQUENCE [LARGE SCALE GENOMIC DNA]</scope>
    <source>
        <strain evidence="3 4">5-5</strain>
    </source>
</reference>
<name>A0ABS9U2P1_9MICC</name>
<dbReference type="InterPro" id="IPR025139">
    <property type="entry name" value="DUF4062"/>
</dbReference>
<evidence type="ECO:0000313" key="4">
    <source>
        <dbReference type="Proteomes" id="UP001202922"/>
    </source>
</evidence>
<dbReference type="EMBL" id="JAKZBV010000001">
    <property type="protein sequence ID" value="MCH6470956.1"/>
    <property type="molecule type" value="Genomic_DNA"/>
</dbReference>
<comment type="caution">
    <text evidence="3">The sequence shown here is derived from an EMBL/GenBank/DDBJ whole genome shotgun (WGS) entry which is preliminary data.</text>
</comment>
<sequence length="368" mass="41737">MERREQVFVSSTFLDLKEERQAVIQTLMQADCFPAGMELFPASDDEKWDLIKRVIDDSDYYIVVLGGRYGSTDDEGLSFTEKEFDYAVHSSKPVMGFVHGAPEQIPVGKTDLDDSARKRLLAFKAKVETRMVKYWTTPADLAGAVALSLIQTRKTHPAEGWIRASNALTPEVEKELAELRAQVATLERAADSRENEAARAAATQELAQGNDVYKMPTLVRYWTKEDTAAETFYKNRRKAFFTTVDVTWNEIFNEIGPLMMNEASEDKLDQKLDEVAYLYLQEPIPESPTDLGRLSEVEAGSDVVHDVKVQLFSLGLIKQSDKRHAVQDHNHYWTLTSDGRDSLMRLRAIRRDEQPEEGRAAEPPLDLK</sequence>
<organism evidence="3 4">
    <name type="scientific">Sinomonas terrae</name>
    <dbReference type="NCBI Taxonomy" id="2908838"/>
    <lineage>
        <taxon>Bacteria</taxon>
        <taxon>Bacillati</taxon>
        <taxon>Actinomycetota</taxon>
        <taxon>Actinomycetes</taxon>
        <taxon>Micrococcales</taxon>
        <taxon>Micrococcaceae</taxon>
        <taxon>Sinomonas</taxon>
    </lineage>
</organism>
<proteinExistence type="predicted"/>
<feature type="coiled-coil region" evidence="1">
    <location>
        <begin position="169"/>
        <end position="196"/>
    </location>
</feature>
<evidence type="ECO:0000313" key="3">
    <source>
        <dbReference type="EMBL" id="MCH6470956.1"/>
    </source>
</evidence>
<keyword evidence="4" id="KW-1185">Reference proteome</keyword>
<feature type="domain" description="DUF4062" evidence="2">
    <location>
        <begin position="6"/>
        <end position="87"/>
    </location>
</feature>